<dbReference type="PROSITE" id="PS51318">
    <property type="entry name" value="TAT"/>
    <property type="match status" value="1"/>
</dbReference>
<evidence type="ECO:0000256" key="2">
    <source>
        <dbReference type="ARBA" id="ARBA00010742"/>
    </source>
</evidence>
<dbReference type="Gene3D" id="3.40.190.10">
    <property type="entry name" value="Periplasmic binding protein-like II"/>
    <property type="match status" value="2"/>
</dbReference>
<comment type="subcellular location">
    <subcellularLocation>
        <location evidence="1">Periplasm</location>
    </subcellularLocation>
</comment>
<dbReference type="PROSITE" id="PS51257">
    <property type="entry name" value="PROKAR_LIPOPROTEIN"/>
    <property type="match status" value="1"/>
</dbReference>
<evidence type="ECO:0000256" key="1">
    <source>
        <dbReference type="ARBA" id="ARBA00004418"/>
    </source>
</evidence>
<reference evidence="5" key="1">
    <citation type="journal article" date="2019" name="Int. J. Syst. Evol. Microbiol.">
        <title>The Global Catalogue of Microorganisms (GCM) 10K type strain sequencing project: providing services to taxonomists for standard genome sequencing and annotation.</title>
        <authorList>
            <consortium name="The Broad Institute Genomics Platform"/>
            <consortium name="The Broad Institute Genome Sequencing Center for Infectious Disease"/>
            <person name="Wu L."/>
            <person name="Ma J."/>
        </authorList>
    </citation>
    <scope>NUCLEOTIDE SEQUENCE [LARGE SCALE GENOMIC DNA]</scope>
    <source>
        <strain evidence="5">CGMCC 4.7400</strain>
    </source>
</reference>
<dbReference type="SUPFAM" id="SSF53850">
    <property type="entry name" value="Periplasmic binding protein-like II"/>
    <property type="match status" value="1"/>
</dbReference>
<dbReference type="EMBL" id="JBHTEB010000001">
    <property type="protein sequence ID" value="MFD0314818.1"/>
    <property type="molecule type" value="Genomic_DNA"/>
</dbReference>
<name>A0ABW2W5Q6_9ACTN</name>
<proteinExistence type="inferred from homology"/>
<comment type="caution">
    <text evidence="4">The sequence shown here is derived from an EMBL/GenBank/DDBJ whole genome shotgun (WGS) entry which is preliminary data.</text>
</comment>
<evidence type="ECO:0000313" key="5">
    <source>
        <dbReference type="Proteomes" id="UP001597023"/>
    </source>
</evidence>
<keyword evidence="5" id="KW-1185">Reference proteome</keyword>
<dbReference type="InterPro" id="IPR006311">
    <property type="entry name" value="TAT_signal"/>
</dbReference>
<accession>A0ABW2W5Q6</accession>
<sequence length="385" mass="40093">MRRTDPTRRARLALLLAVVCLLAAAGCGYGSRAPRAAAVPEYVGSGPPLSAESVSVGYFANVTHATALAGVREGFLTEELGGTRLRTQVFNGGPAALEALNAGAVDMAWMGPSPAVNGYLRSHGRALRIVAGAASGGAALVVDPDAGAGAAHGTDVRGLRIATPEAGNTQDVALLHWIREQGWEVDPRTGRGDVTVVRQSVKEIPTSFRRGAIDGAWVPEPVAAQLVADGGRVVVDESDLWEDGAFVTALVVVAPSFLDGHPDVVEAVLRGAARTRVWLTDHPREGRASVNRAIDALTGRPLDTGVLDAAWAHVRLDDDPLAATLAEQADRAADLDLLGPEGRRDGPSAEDLRGVFDLRPLNRVRAAMGEPPVSDAGLGVRADGD</sequence>
<evidence type="ECO:0000256" key="3">
    <source>
        <dbReference type="ARBA" id="ARBA00022729"/>
    </source>
</evidence>
<protein>
    <submittedName>
        <fullName evidence="4">ABC transporter substrate-binding protein</fullName>
    </submittedName>
</protein>
<dbReference type="PANTHER" id="PTHR30024">
    <property type="entry name" value="ALIPHATIC SULFONATES-BINDING PROTEIN-RELATED"/>
    <property type="match status" value="1"/>
</dbReference>
<keyword evidence="3" id="KW-0732">Signal</keyword>
<evidence type="ECO:0000313" key="4">
    <source>
        <dbReference type="EMBL" id="MFD0314818.1"/>
    </source>
</evidence>
<organism evidence="4 5">
    <name type="scientific">Streptomyces flavalbus</name>
    <dbReference type="NCBI Taxonomy" id="2665155"/>
    <lineage>
        <taxon>Bacteria</taxon>
        <taxon>Bacillati</taxon>
        <taxon>Actinomycetota</taxon>
        <taxon>Actinomycetes</taxon>
        <taxon>Kitasatosporales</taxon>
        <taxon>Streptomycetaceae</taxon>
        <taxon>Streptomyces</taxon>
    </lineage>
</organism>
<dbReference type="RefSeq" id="WP_381607267.1">
    <property type="nucleotide sequence ID" value="NZ_JBHTEB010000001.1"/>
</dbReference>
<dbReference type="PANTHER" id="PTHR30024:SF47">
    <property type="entry name" value="TAURINE-BINDING PERIPLASMIC PROTEIN"/>
    <property type="match status" value="1"/>
</dbReference>
<dbReference type="Proteomes" id="UP001597023">
    <property type="component" value="Unassembled WGS sequence"/>
</dbReference>
<dbReference type="Pfam" id="PF13379">
    <property type="entry name" value="NMT1_2"/>
    <property type="match status" value="1"/>
</dbReference>
<comment type="similarity">
    <text evidence="2">Belongs to the bacterial solute-binding protein SsuA/TauA family.</text>
</comment>
<gene>
    <name evidence="4" type="ORF">ACFQZ6_11365</name>
</gene>